<evidence type="ECO:0000313" key="2">
    <source>
        <dbReference type="EMBL" id="KAJ8504716.1"/>
    </source>
</evidence>
<gene>
    <name evidence="2" type="ORF">OPV22_005602</name>
</gene>
<comment type="caution">
    <text evidence="2">The sequence shown here is derived from an EMBL/GenBank/DDBJ whole genome shotgun (WGS) entry which is preliminary data.</text>
</comment>
<keyword evidence="3" id="KW-1185">Reference proteome</keyword>
<dbReference type="EMBL" id="JAQQAF010000002">
    <property type="protein sequence ID" value="KAJ8504716.1"/>
    <property type="molecule type" value="Genomic_DNA"/>
</dbReference>
<accession>A0AAV8Q397</accession>
<reference evidence="2 3" key="1">
    <citation type="submission" date="2022-12" db="EMBL/GenBank/DDBJ databases">
        <title>Chromosome-scale assembly of the Ensete ventricosum genome.</title>
        <authorList>
            <person name="Dussert Y."/>
            <person name="Stocks J."/>
            <person name="Wendawek A."/>
            <person name="Woldeyes F."/>
            <person name="Nichols R.A."/>
            <person name="Borrell J.S."/>
        </authorList>
    </citation>
    <scope>NUCLEOTIDE SEQUENCE [LARGE SCALE GENOMIC DNA]</scope>
    <source>
        <strain evidence="3">cv. Maze</strain>
        <tissue evidence="2">Seeds</tissue>
    </source>
</reference>
<evidence type="ECO:0000256" key="1">
    <source>
        <dbReference type="SAM" id="MobiDB-lite"/>
    </source>
</evidence>
<sequence length="129" mass="14090">MQLSHQDVVMASSSTSATPPWPAPEAFIWSNQSGRRDPLTTSDDGGYMSSEVQVTCGVLDTMVQQSGDGGWKNVEGVIINADKTPQGMKEGDMCYLLLPMLFEVSAGRTHRLKCDEQVCVFSLPIHLLQ</sequence>
<dbReference type="AlphaFoldDB" id="A0AAV8Q397"/>
<proteinExistence type="predicted"/>
<name>A0AAV8Q397_ENSVE</name>
<feature type="compositionally biased region" description="Polar residues" evidence="1">
    <location>
        <begin position="29"/>
        <end position="43"/>
    </location>
</feature>
<dbReference type="Proteomes" id="UP001222027">
    <property type="component" value="Unassembled WGS sequence"/>
</dbReference>
<feature type="region of interest" description="Disordered" evidence="1">
    <location>
        <begin position="1"/>
        <end position="47"/>
    </location>
</feature>
<organism evidence="2 3">
    <name type="scientific">Ensete ventricosum</name>
    <name type="common">Abyssinian banana</name>
    <name type="synonym">Musa ensete</name>
    <dbReference type="NCBI Taxonomy" id="4639"/>
    <lineage>
        <taxon>Eukaryota</taxon>
        <taxon>Viridiplantae</taxon>
        <taxon>Streptophyta</taxon>
        <taxon>Embryophyta</taxon>
        <taxon>Tracheophyta</taxon>
        <taxon>Spermatophyta</taxon>
        <taxon>Magnoliopsida</taxon>
        <taxon>Liliopsida</taxon>
        <taxon>Zingiberales</taxon>
        <taxon>Musaceae</taxon>
        <taxon>Ensete</taxon>
    </lineage>
</organism>
<evidence type="ECO:0000313" key="3">
    <source>
        <dbReference type="Proteomes" id="UP001222027"/>
    </source>
</evidence>
<protein>
    <submittedName>
        <fullName evidence="2">Uncharacterized protein</fullName>
    </submittedName>
</protein>